<proteinExistence type="predicted"/>
<reference evidence="2" key="1">
    <citation type="journal article" date="2022" name="Mol. Ecol. Resour.">
        <title>The genomes of chicory, endive, great burdock and yacon provide insights into Asteraceae palaeo-polyploidization history and plant inulin production.</title>
        <authorList>
            <person name="Fan W."/>
            <person name="Wang S."/>
            <person name="Wang H."/>
            <person name="Wang A."/>
            <person name="Jiang F."/>
            <person name="Liu H."/>
            <person name="Zhao H."/>
            <person name="Xu D."/>
            <person name="Zhang Y."/>
        </authorList>
    </citation>
    <scope>NUCLEOTIDE SEQUENCE [LARGE SCALE GENOMIC DNA]</scope>
    <source>
        <strain evidence="2">cv. Punajuju</strain>
    </source>
</reference>
<evidence type="ECO:0000313" key="1">
    <source>
        <dbReference type="EMBL" id="KAI3708925.1"/>
    </source>
</evidence>
<protein>
    <submittedName>
        <fullName evidence="1">Uncharacterized protein</fullName>
    </submittedName>
</protein>
<organism evidence="1 2">
    <name type="scientific">Cichorium intybus</name>
    <name type="common">Chicory</name>
    <dbReference type="NCBI Taxonomy" id="13427"/>
    <lineage>
        <taxon>Eukaryota</taxon>
        <taxon>Viridiplantae</taxon>
        <taxon>Streptophyta</taxon>
        <taxon>Embryophyta</taxon>
        <taxon>Tracheophyta</taxon>
        <taxon>Spermatophyta</taxon>
        <taxon>Magnoliopsida</taxon>
        <taxon>eudicotyledons</taxon>
        <taxon>Gunneridae</taxon>
        <taxon>Pentapetalae</taxon>
        <taxon>asterids</taxon>
        <taxon>campanulids</taxon>
        <taxon>Asterales</taxon>
        <taxon>Asteraceae</taxon>
        <taxon>Cichorioideae</taxon>
        <taxon>Cichorieae</taxon>
        <taxon>Cichoriinae</taxon>
        <taxon>Cichorium</taxon>
    </lineage>
</organism>
<dbReference type="EMBL" id="CM042015">
    <property type="protein sequence ID" value="KAI3708925.1"/>
    <property type="molecule type" value="Genomic_DNA"/>
</dbReference>
<accession>A0ACB9AKG3</accession>
<comment type="caution">
    <text evidence="1">The sequence shown here is derived from an EMBL/GenBank/DDBJ whole genome shotgun (WGS) entry which is preliminary data.</text>
</comment>
<sequence length="76" mass="7892">MGSMDILPALVEGGSDGAGAGAADGGWSRGRRWNRLKEICEISSASVELGFCEDGRCDGSAIAILSFLTIPPDLTY</sequence>
<keyword evidence="2" id="KW-1185">Reference proteome</keyword>
<evidence type="ECO:0000313" key="2">
    <source>
        <dbReference type="Proteomes" id="UP001055811"/>
    </source>
</evidence>
<name>A0ACB9AKG3_CICIN</name>
<dbReference type="Proteomes" id="UP001055811">
    <property type="component" value="Linkage Group LG07"/>
</dbReference>
<reference evidence="1 2" key="2">
    <citation type="journal article" date="2022" name="Mol. Ecol. Resour.">
        <title>The genomes of chicory, endive, great burdock and yacon provide insights into Asteraceae paleo-polyploidization history and plant inulin production.</title>
        <authorList>
            <person name="Fan W."/>
            <person name="Wang S."/>
            <person name="Wang H."/>
            <person name="Wang A."/>
            <person name="Jiang F."/>
            <person name="Liu H."/>
            <person name="Zhao H."/>
            <person name="Xu D."/>
            <person name="Zhang Y."/>
        </authorList>
    </citation>
    <scope>NUCLEOTIDE SEQUENCE [LARGE SCALE GENOMIC DNA]</scope>
    <source>
        <strain evidence="2">cv. Punajuju</strain>
        <tissue evidence="1">Leaves</tissue>
    </source>
</reference>
<gene>
    <name evidence="1" type="ORF">L2E82_38506</name>
</gene>